<reference evidence="1 2" key="1">
    <citation type="submission" date="2024-01" db="EMBL/GenBank/DDBJ databases">
        <title>The genomes of 5 underutilized Papilionoideae crops provide insights into root nodulation and disease resistanc.</title>
        <authorList>
            <person name="Jiang F."/>
        </authorList>
    </citation>
    <scope>NUCLEOTIDE SEQUENCE [LARGE SCALE GENOMIC DNA]</scope>
    <source>
        <strain evidence="1">LVBAO_FW01</strain>
        <tissue evidence="1">Leaves</tissue>
    </source>
</reference>
<evidence type="ECO:0000313" key="1">
    <source>
        <dbReference type="EMBL" id="KAK7344868.1"/>
    </source>
</evidence>
<sequence length="147" mass="16213">MGVSSAVAAPTIRLSGYTSAIQSQYHALKAEQMVVRGVAWAIKSSIRTDGVARTLNILLAKSWDQRGFTKMGKLNTKWMEISVTFEVISTSNVEQIETEVRLSSTFAKHEPKKEPCKMMKCRNHGFLHFLSGTGLAGSTEFKGVSEE</sequence>
<name>A0AAN9QVP1_CANGL</name>
<proteinExistence type="predicted"/>
<evidence type="ECO:0000313" key="2">
    <source>
        <dbReference type="Proteomes" id="UP001367508"/>
    </source>
</evidence>
<gene>
    <name evidence="1" type="ORF">VNO77_15053</name>
</gene>
<dbReference type="AlphaFoldDB" id="A0AAN9QVP1"/>
<accession>A0AAN9QVP1</accession>
<protein>
    <submittedName>
        <fullName evidence="1">Uncharacterized protein</fullName>
    </submittedName>
</protein>
<dbReference type="EMBL" id="JAYMYQ010000003">
    <property type="protein sequence ID" value="KAK7344868.1"/>
    <property type="molecule type" value="Genomic_DNA"/>
</dbReference>
<keyword evidence="2" id="KW-1185">Reference proteome</keyword>
<dbReference type="Proteomes" id="UP001367508">
    <property type="component" value="Unassembled WGS sequence"/>
</dbReference>
<organism evidence="1 2">
    <name type="scientific">Canavalia gladiata</name>
    <name type="common">Sword bean</name>
    <name type="synonym">Dolichos gladiatus</name>
    <dbReference type="NCBI Taxonomy" id="3824"/>
    <lineage>
        <taxon>Eukaryota</taxon>
        <taxon>Viridiplantae</taxon>
        <taxon>Streptophyta</taxon>
        <taxon>Embryophyta</taxon>
        <taxon>Tracheophyta</taxon>
        <taxon>Spermatophyta</taxon>
        <taxon>Magnoliopsida</taxon>
        <taxon>eudicotyledons</taxon>
        <taxon>Gunneridae</taxon>
        <taxon>Pentapetalae</taxon>
        <taxon>rosids</taxon>
        <taxon>fabids</taxon>
        <taxon>Fabales</taxon>
        <taxon>Fabaceae</taxon>
        <taxon>Papilionoideae</taxon>
        <taxon>50 kb inversion clade</taxon>
        <taxon>NPAAA clade</taxon>
        <taxon>indigoferoid/millettioid clade</taxon>
        <taxon>Phaseoleae</taxon>
        <taxon>Canavalia</taxon>
    </lineage>
</organism>
<comment type="caution">
    <text evidence="1">The sequence shown here is derived from an EMBL/GenBank/DDBJ whole genome shotgun (WGS) entry which is preliminary data.</text>
</comment>